<evidence type="ECO:0000313" key="2">
    <source>
        <dbReference type="Proteomes" id="UP001215097"/>
    </source>
</evidence>
<protein>
    <submittedName>
        <fullName evidence="1">Uncharacterized protein</fullName>
    </submittedName>
</protein>
<name>A0ABY7XR72_MICLT</name>
<gene>
    <name evidence="1" type="ORF">KV395_09550</name>
</gene>
<evidence type="ECO:0000313" key="1">
    <source>
        <dbReference type="EMBL" id="WDM43477.1"/>
    </source>
</evidence>
<dbReference type="RefSeq" id="WP_344708300.1">
    <property type="nucleotide sequence ID" value="NZ_BAAAUN010000001.1"/>
</dbReference>
<organism evidence="1 2">
    <name type="scientific">Microbacterium luteolum</name>
    <name type="common">Aureobacterium luteolum</name>
    <dbReference type="NCBI Taxonomy" id="69367"/>
    <lineage>
        <taxon>Bacteria</taxon>
        <taxon>Bacillati</taxon>
        <taxon>Actinomycetota</taxon>
        <taxon>Actinomycetes</taxon>
        <taxon>Micrococcales</taxon>
        <taxon>Microbacteriaceae</taxon>
        <taxon>Microbacterium</taxon>
    </lineage>
</organism>
<dbReference type="EMBL" id="CP078075">
    <property type="protein sequence ID" value="WDM43477.1"/>
    <property type="molecule type" value="Genomic_DNA"/>
</dbReference>
<dbReference type="Proteomes" id="UP001215097">
    <property type="component" value="Chromosome"/>
</dbReference>
<reference evidence="1 2" key="1">
    <citation type="submission" date="2021-06" db="EMBL/GenBank/DDBJ databases">
        <title>Genome-based taxonomic framework of Microbacterium strains isolated from marine environment, the description of four new species and reclassification of four preexisting species.</title>
        <authorList>
            <person name="Lee S.D."/>
            <person name="Kim S.-M."/>
            <person name="Byeon Y.-S."/>
            <person name="Yang H.L."/>
            <person name="Kim I.S."/>
        </authorList>
    </citation>
    <scope>NUCLEOTIDE SEQUENCE [LARGE SCALE GENOMIC DNA]</scope>
    <source>
        <strain evidence="1 2">KACC 14465</strain>
    </source>
</reference>
<keyword evidence="2" id="KW-1185">Reference proteome</keyword>
<proteinExistence type="predicted"/>
<sequence>MRHEPTSGYEDATLNYRVAWTIMDSGGQTDERIFTSRDQAWDYYQDMQKSRRVYNVSWEHIPAR</sequence>
<accession>A0ABY7XR72</accession>